<evidence type="ECO:0000313" key="1">
    <source>
        <dbReference type="EMBL" id="KKB65015.1"/>
    </source>
</evidence>
<proteinExistence type="predicted"/>
<dbReference type="PATRIC" id="fig|28092.6.peg.828"/>
<keyword evidence="2" id="KW-1185">Reference proteome</keyword>
<name>A0A0F5K512_9BURK</name>
<dbReference type="AlphaFoldDB" id="A0A0F5K512"/>
<gene>
    <name evidence="1" type="ORF">WM40_03480</name>
</gene>
<sequence>MASVGDRVNGPGAAVRTGATVASQQSTVAMPGSLVLLVLSEPSRVRSLASRYVGFMSYAQTYQTSVCDAARQP</sequence>
<dbReference type="EMBL" id="LAQU01000002">
    <property type="protein sequence ID" value="KKB65015.1"/>
    <property type="molecule type" value="Genomic_DNA"/>
</dbReference>
<organism evidence="1 2">
    <name type="scientific">Robbsia andropogonis</name>
    <dbReference type="NCBI Taxonomy" id="28092"/>
    <lineage>
        <taxon>Bacteria</taxon>
        <taxon>Pseudomonadati</taxon>
        <taxon>Pseudomonadota</taxon>
        <taxon>Betaproteobacteria</taxon>
        <taxon>Burkholderiales</taxon>
        <taxon>Burkholderiaceae</taxon>
        <taxon>Robbsia</taxon>
    </lineage>
</organism>
<accession>A0A0F5K512</accession>
<protein>
    <submittedName>
        <fullName evidence="1">Uncharacterized protein</fullName>
    </submittedName>
</protein>
<dbReference type="Proteomes" id="UP000033618">
    <property type="component" value="Unassembled WGS sequence"/>
</dbReference>
<evidence type="ECO:0000313" key="2">
    <source>
        <dbReference type="Proteomes" id="UP000033618"/>
    </source>
</evidence>
<reference evidence="1 2" key="1">
    <citation type="submission" date="2015-03" db="EMBL/GenBank/DDBJ databases">
        <title>Draft Genome Sequence of Burkholderia andropogonis type strain ICMP2807, isolated from Sorghum bicolor.</title>
        <authorList>
            <person name="Lopes-Santos L."/>
            <person name="Castro D.B."/>
            <person name="Ottoboni L.M."/>
            <person name="Park D."/>
            <person name="Weirc B.S."/>
            <person name="Destefano S.A."/>
        </authorList>
    </citation>
    <scope>NUCLEOTIDE SEQUENCE [LARGE SCALE GENOMIC DNA]</scope>
    <source>
        <strain evidence="1 2">ICMP2807</strain>
    </source>
</reference>
<comment type="caution">
    <text evidence="1">The sequence shown here is derived from an EMBL/GenBank/DDBJ whole genome shotgun (WGS) entry which is preliminary data.</text>
</comment>